<sequence>MSRRVVAGLSTAALILTAVPAAANSASVRVPASSFPLGSGGLANRTSSAVAPGVTLFQVRQGAASQGWTATVILNGGRDYGMRTTAEAKAQEVQDAGFDARVEPIVRPAVADHPAEEIYMVRVGLWSLKQRAKADKMVKELKKADITAKADYIGDDGAETTGPWNIRVLTVDPKTFRGGFRASLGTSVAKRETTSAMSKQVGAIAGINGGFFNIHTSPALRGEPVGISVVGGRLLSEAVAGRSALVVQGRKAKITELKSGMSVSSDNGNHSPVHGVNRAAKFDELVLYTAEYGAKTPKDGGTDAVIDTNGKIVQLRPAGGAVPKGSRVLHGSGVGAGWIQDNLLQGSAVTFPTQVIDLRTNRTIPLNPDTHIVGGGVGLVRNGKVHVTAKADGHASVNMILRRHPRTLLGVTKSGGLILAVVDGRNPGISVGASFTEAAKLMRWLGAHQAINFDGGGSSAMVVNHKVVNRPSDGAERPVGDAFFITR</sequence>
<feature type="chain" id="PRO_5011449492" description="Phosphodiester glycosidase domain-containing protein" evidence="1">
    <location>
        <begin position="24"/>
        <end position="487"/>
    </location>
</feature>
<organism evidence="3 4">
    <name type="scientific">Sinosporangium album</name>
    <dbReference type="NCBI Taxonomy" id="504805"/>
    <lineage>
        <taxon>Bacteria</taxon>
        <taxon>Bacillati</taxon>
        <taxon>Actinomycetota</taxon>
        <taxon>Actinomycetes</taxon>
        <taxon>Streptosporangiales</taxon>
        <taxon>Streptosporangiaceae</taxon>
        <taxon>Sinosporangium</taxon>
    </lineage>
</organism>
<name>A0A1G7RR05_9ACTN</name>
<feature type="signal peptide" evidence="1">
    <location>
        <begin position="1"/>
        <end position="23"/>
    </location>
</feature>
<dbReference type="EMBL" id="FNCN01000002">
    <property type="protein sequence ID" value="SDG13171.1"/>
    <property type="molecule type" value="Genomic_DNA"/>
</dbReference>
<reference evidence="3 4" key="1">
    <citation type="submission" date="2016-10" db="EMBL/GenBank/DDBJ databases">
        <authorList>
            <person name="de Groot N.N."/>
        </authorList>
    </citation>
    <scope>NUCLEOTIDE SEQUENCE [LARGE SCALE GENOMIC DNA]</scope>
    <source>
        <strain evidence="3 4">CPCC 201354</strain>
    </source>
</reference>
<dbReference type="AlphaFoldDB" id="A0A1G7RR05"/>
<dbReference type="Pfam" id="PF09992">
    <property type="entry name" value="NAGPA"/>
    <property type="match status" value="1"/>
</dbReference>
<evidence type="ECO:0000313" key="4">
    <source>
        <dbReference type="Proteomes" id="UP000198923"/>
    </source>
</evidence>
<evidence type="ECO:0000256" key="1">
    <source>
        <dbReference type="SAM" id="SignalP"/>
    </source>
</evidence>
<protein>
    <recommendedName>
        <fullName evidence="2">Phosphodiester glycosidase domain-containing protein</fullName>
    </recommendedName>
</protein>
<dbReference type="OrthoDB" id="9809781at2"/>
<evidence type="ECO:0000259" key="2">
    <source>
        <dbReference type="Pfam" id="PF09992"/>
    </source>
</evidence>
<accession>A0A1G7RR05</accession>
<dbReference type="InterPro" id="IPR018711">
    <property type="entry name" value="NAGPA"/>
</dbReference>
<dbReference type="STRING" id="504805.SAMN05421505_1024"/>
<evidence type="ECO:0000313" key="3">
    <source>
        <dbReference type="EMBL" id="SDG13171.1"/>
    </source>
</evidence>
<dbReference type="PANTHER" id="PTHR40446:SF2">
    <property type="entry name" value="N-ACETYLGLUCOSAMINE-1-PHOSPHODIESTER ALPHA-N-ACETYLGLUCOSAMINIDASE"/>
    <property type="match status" value="1"/>
</dbReference>
<gene>
    <name evidence="3" type="ORF">SAMN05421505_1024</name>
</gene>
<dbReference type="RefSeq" id="WP_093167567.1">
    <property type="nucleotide sequence ID" value="NZ_FNCN01000002.1"/>
</dbReference>
<keyword evidence="4" id="KW-1185">Reference proteome</keyword>
<dbReference type="PANTHER" id="PTHR40446">
    <property type="entry name" value="N-ACETYLGLUCOSAMINE-1-PHOSPHODIESTER ALPHA-N-ACETYLGLUCOSAMINIDASE"/>
    <property type="match status" value="1"/>
</dbReference>
<keyword evidence="1" id="KW-0732">Signal</keyword>
<feature type="domain" description="Phosphodiester glycosidase" evidence="2">
    <location>
        <begin position="304"/>
        <end position="485"/>
    </location>
</feature>
<proteinExistence type="predicted"/>
<dbReference type="Proteomes" id="UP000198923">
    <property type="component" value="Unassembled WGS sequence"/>
</dbReference>